<keyword evidence="5 10" id="KW-1133">Transmembrane helix</keyword>
<feature type="transmembrane region" description="Helical" evidence="10">
    <location>
        <begin position="179"/>
        <end position="200"/>
    </location>
</feature>
<keyword evidence="2" id="KW-0813">Transport</keyword>
<feature type="transmembrane region" description="Helical" evidence="10">
    <location>
        <begin position="221"/>
        <end position="241"/>
    </location>
</feature>
<dbReference type="GO" id="GO:0051453">
    <property type="term" value="P:regulation of intracellular pH"/>
    <property type="evidence" value="ECO:0007669"/>
    <property type="project" value="TreeGrafter"/>
</dbReference>
<keyword evidence="4 10" id="KW-0812">Transmembrane</keyword>
<feature type="transmembrane region" description="Helical" evidence="10">
    <location>
        <begin position="153"/>
        <end position="173"/>
    </location>
</feature>
<name>K3WN23_GLOUD</name>
<reference evidence="13" key="2">
    <citation type="submission" date="2010-04" db="EMBL/GenBank/DDBJ databases">
        <authorList>
            <person name="Buell R."/>
            <person name="Hamilton J."/>
            <person name="Hostetler J."/>
        </authorList>
    </citation>
    <scope>NUCLEOTIDE SEQUENCE [LARGE SCALE GENOMIC DNA]</scope>
    <source>
        <strain evidence="13">DAOM:BR144</strain>
    </source>
</reference>
<evidence type="ECO:0000313" key="12">
    <source>
        <dbReference type="EnsemblProtists" id="PYU1_T006365"/>
    </source>
</evidence>
<dbReference type="GO" id="GO:0015385">
    <property type="term" value="F:sodium:proton antiporter activity"/>
    <property type="evidence" value="ECO:0007669"/>
    <property type="project" value="InterPro"/>
</dbReference>
<keyword evidence="6" id="KW-0915">Sodium</keyword>
<keyword evidence="7" id="KW-0406">Ion transport</keyword>
<dbReference type="Gene3D" id="6.10.140.1330">
    <property type="match status" value="1"/>
</dbReference>
<accession>K3WN23</accession>
<organism evidence="12 13">
    <name type="scientific">Globisporangium ultimum (strain ATCC 200006 / CBS 805.95 / DAOM BR144)</name>
    <name type="common">Pythium ultimum</name>
    <dbReference type="NCBI Taxonomy" id="431595"/>
    <lineage>
        <taxon>Eukaryota</taxon>
        <taxon>Sar</taxon>
        <taxon>Stramenopiles</taxon>
        <taxon>Oomycota</taxon>
        <taxon>Peronosporomycetes</taxon>
        <taxon>Pythiales</taxon>
        <taxon>Pythiaceae</taxon>
        <taxon>Globisporangium</taxon>
    </lineage>
</organism>
<feature type="domain" description="Cation/H+ exchanger transmembrane" evidence="11">
    <location>
        <begin position="4"/>
        <end position="144"/>
    </location>
</feature>
<feature type="transmembrane region" description="Helical" evidence="10">
    <location>
        <begin position="77"/>
        <end position="99"/>
    </location>
</feature>
<evidence type="ECO:0000256" key="4">
    <source>
        <dbReference type="ARBA" id="ARBA00022692"/>
    </source>
</evidence>
<sequence>MKRHFFFENLHSILSFAILGTFVSNLTVGILLFVTGRIGLSVRLSIAECLTFGALISTTNPVSTLTIFQELPVDPTLLYVVFGESVLNDAVSIVLFTTFSKFIGYTYTLSSSIFALLDFGLIFVGSTFVGILFGLLLALLFKHFDFKNCSRIFHSLAHLTETIVFLNLELMLFSLTSGYHAGLIVCIMLFCFLGCAAHVYPISRFLNKRLAEPLLINHQHVLWFSGLRGTVAYALAASFPGEHREDIVAMTMVIVLLTVFCMGGGTISMLERLQIARLTPEQELALDKSVRPVDRMKLL</sequence>
<keyword evidence="13" id="KW-1185">Reference proteome</keyword>
<comment type="subcellular location">
    <subcellularLocation>
        <location evidence="1">Endomembrane system</location>
        <topology evidence="1">Multi-pass membrane protein</topology>
    </subcellularLocation>
</comment>
<evidence type="ECO:0000256" key="5">
    <source>
        <dbReference type="ARBA" id="ARBA00022989"/>
    </source>
</evidence>
<dbReference type="GO" id="GO:0015386">
    <property type="term" value="F:potassium:proton antiporter activity"/>
    <property type="evidence" value="ECO:0007669"/>
    <property type="project" value="TreeGrafter"/>
</dbReference>
<dbReference type="EMBL" id="GL376604">
    <property type="status" value="NOT_ANNOTATED_CDS"/>
    <property type="molecule type" value="Genomic_DNA"/>
</dbReference>
<keyword evidence="8 10" id="KW-0472">Membrane</keyword>
<evidence type="ECO:0000256" key="8">
    <source>
        <dbReference type="ARBA" id="ARBA00023136"/>
    </source>
</evidence>
<evidence type="ECO:0000256" key="7">
    <source>
        <dbReference type="ARBA" id="ARBA00023065"/>
    </source>
</evidence>
<dbReference type="GO" id="GO:0005886">
    <property type="term" value="C:plasma membrane"/>
    <property type="evidence" value="ECO:0007669"/>
    <property type="project" value="TreeGrafter"/>
</dbReference>
<dbReference type="InParanoid" id="K3WN23"/>
<feature type="transmembrane region" description="Helical" evidence="10">
    <location>
        <begin position="12"/>
        <end position="34"/>
    </location>
</feature>
<dbReference type="EnsemblProtists" id="PYU1_T006365">
    <property type="protein sequence ID" value="PYU1_T006365"/>
    <property type="gene ID" value="PYU1_G006353"/>
</dbReference>
<keyword evidence="3" id="KW-0050">Antiport</keyword>
<dbReference type="AlphaFoldDB" id="K3WN23"/>
<dbReference type="OMA" id="SHTINDY"/>
<evidence type="ECO:0000256" key="3">
    <source>
        <dbReference type="ARBA" id="ARBA00022449"/>
    </source>
</evidence>
<evidence type="ECO:0000256" key="1">
    <source>
        <dbReference type="ARBA" id="ARBA00004127"/>
    </source>
</evidence>
<reference evidence="12" key="3">
    <citation type="submission" date="2015-02" db="UniProtKB">
        <authorList>
            <consortium name="EnsemblProtists"/>
        </authorList>
    </citation>
    <scope>IDENTIFICATION</scope>
    <source>
        <strain evidence="12">DAOM BR144</strain>
    </source>
</reference>
<evidence type="ECO:0000256" key="10">
    <source>
        <dbReference type="SAM" id="Phobius"/>
    </source>
</evidence>
<dbReference type="Proteomes" id="UP000019132">
    <property type="component" value="Unassembled WGS sequence"/>
</dbReference>
<dbReference type="VEuPathDB" id="FungiDB:PYU1_G006353"/>
<evidence type="ECO:0000256" key="2">
    <source>
        <dbReference type="ARBA" id="ARBA00022448"/>
    </source>
</evidence>
<dbReference type="PANTHER" id="PTHR10110:SF191">
    <property type="entry name" value="SODIUM_HYDROGEN EXCHANGER 8"/>
    <property type="match status" value="1"/>
</dbReference>
<dbReference type="GO" id="GO:0098719">
    <property type="term" value="P:sodium ion import across plasma membrane"/>
    <property type="evidence" value="ECO:0007669"/>
    <property type="project" value="TreeGrafter"/>
</dbReference>
<protein>
    <recommendedName>
        <fullName evidence="11">Cation/H+ exchanger transmembrane domain-containing protein</fullName>
    </recommendedName>
</protein>
<evidence type="ECO:0000256" key="6">
    <source>
        <dbReference type="ARBA" id="ARBA00023053"/>
    </source>
</evidence>
<dbReference type="InterPro" id="IPR018422">
    <property type="entry name" value="Cation/H_exchanger_CPA1"/>
</dbReference>
<feature type="transmembrane region" description="Helical" evidence="10">
    <location>
        <begin position="119"/>
        <end position="141"/>
    </location>
</feature>
<proteinExistence type="predicted"/>
<keyword evidence="9" id="KW-0739">Sodium transport</keyword>
<dbReference type="eggNOG" id="KOG1965">
    <property type="taxonomic scope" value="Eukaryota"/>
</dbReference>
<dbReference type="Pfam" id="PF00999">
    <property type="entry name" value="Na_H_Exchanger"/>
    <property type="match status" value="2"/>
</dbReference>
<dbReference type="HOGENOM" id="CLU_005912_11_4_1"/>
<feature type="transmembrane region" description="Helical" evidence="10">
    <location>
        <begin position="247"/>
        <end position="270"/>
    </location>
</feature>
<dbReference type="PANTHER" id="PTHR10110">
    <property type="entry name" value="SODIUM/HYDROGEN EXCHANGER"/>
    <property type="match status" value="1"/>
</dbReference>
<evidence type="ECO:0000256" key="9">
    <source>
        <dbReference type="ARBA" id="ARBA00023201"/>
    </source>
</evidence>
<feature type="domain" description="Cation/H+ exchanger transmembrane" evidence="11">
    <location>
        <begin position="163"/>
        <end position="270"/>
    </location>
</feature>
<dbReference type="GO" id="GO:0012505">
    <property type="term" value="C:endomembrane system"/>
    <property type="evidence" value="ECO:0007669"/>
    <property type="project" value="UniProtKB-SubCell"/>
</dbReference>
<evidence type="ECO:0000313" key="13">
    <source>
        <dbReference type="Proteomes" id="UP000019132"/>
    </source>
</evidence>
<reference evidence="13" key="1">
    <citation type="journal article" date="2010" name="Genome Biol.">
        <title>Genome sequence of the necrotrophic plant pathogen Pythium ultimum reveals original pathogenicity mechanisms and effector repertoire.</title>
        <authorList>
            <person name="Levesque C.A."/>
            <person name="Brouwer H."/>
            <person name="Cano L."/>
            <person name="Hamilton J.P."/>
            <person name="Holt C."/>
            <person name="Huitema E."/>
            <person name="Raffaele S."/>
            <person name="Robideau G.P."/>
            <person name="Thines M."/>
            <person name="Win J."/>
            <person name="Zerillo M.M."/>
            <person name="Beakes G.W."/>
            <person name="Boore J.L."/>
            <person name="Busam D."/>
            <person name="Dumas B."/>
            <person name="Ferriera S."/>
            <person name="Fuerstenberg S.I."/>
            <person name="Gachon C.M."/>
            <person name="Gaulin E."/>
            <person name="Govers F."/>
            <person name="Grenville-Briggs L."/>
            <person name="Horner N."/>
            <person name="Hostetler J."/>
            <person name="Jiang R.H."/>
            <person name="Johnson J."/>
            <person name="Krajaejun T."/>
            <person name="Lin H."/>
            <person name="Meijer H.J."/>
            <person name="Moore B."/>
            <person name="Morris P."/>
            <person name="Phuntmart V."/>
            <person name="Puiu D."/>
            <person name="Shetty J."/>
            <person name="Stajich J.E."/>
            <person name="Tripathy S."/>
            <person name="Wawra S."/>
            <person name="van West P."/>
            <person name="Whitty B.R."/>
            <person name="Coutinho P.M."/>
            <person name="Henrissat B."/>
            <person name="Martin F."/>
            <person name="Thomas P.D."/>
            <person name="Tyler B.M."/>
            <person name="De Vries R.P."/>
            <person name="Kamoun S."/>
            <person name="Yandell M."/>
            <person name="Tisserat N."/>
            <person name="Buell C.R."/>
        </authorList>
    </citation>
    <scope>NUCLEOTIDE SEQUENCE</scope>
    <source>
        <strain evidence="13">DAOM:BR144</strain>
    </source>
</reference>
<dbReference type="InterPro" id="IPR006153">
    <property type="entry name" value="Cation/H_exchanger_TM"/>
</dbReference>
<evidence type="ECO:0000259" key="11">
    <source>
        <dbReference type="Pfam" id="PF00999"/>
    </source>
</evidence>